<keyword evidence="7 10" id="KW-0255">Endonuclease</keyword>
<dbReference type="InterPro" id="IPR017067">
    <property type="entry name" value="RNase_H1_euk"/>
</dbReference>
<evidence type="ECO:0000259" key="13">
    <source>
        <dbReference type="PROSITE" id="PS50879"/>
    </source>
</evidence>
<dbReference type="PIRSF" id="PIRSF036852">
    <property type="entry name" value="Ribonuclease_H1_euk"/>
    <property type="match status" value="1"/>
</dbReference>
<keyword evidence="6 10" id="KW-0479">Metal-binding</keyword>
<evidence type="ECO:0000256" key="4">
    <source>
        <dbReference type="ARBA" id="ARBA00005300"/>
    </source>
</evidence>
<evidence type="ECO:0000256" key="8">
    <source>
        <dbReference type="ARBA" id="ARBA00022801"/>
    </source>
</evidence>
<dbReference type="Proteomes" id="UP001381693">
    <property type="component" value="Unassembled WGS sequence"/>
</dbReference>
<evidence type="ECO:0000313" key="14">
    <source>
        <dbReference type="EMBL" id="KAK7070600.1"/>
    </source>
</evidence>
<dbReference type="InterPro" id="IPR050092">
    <property type="entry name" value="RNase_H"/>
</dbReference>
<dbReference type="EMBL" id="JAXCGZ010015294">
    <property type="protein sequence ID" value="KAK7070600.1"/>
    <property type="molecule type" value="Genomic_DNA"/>
</dbReference>
<dbReference type="PROSITE" id="PS50879">
    <property type="entry name" value="RNASE_H_1"/>
    <property type="match status" value="1"/>
</dbReference>
<evidence type="ECO:0000256" key="6">
    <source>
        <dbReference type="ARBA" id="ARBA00022723"/>
    </source>
</evidence>
<dbReference type="InterPro" id="IPR036397">
    <property type="entry name" value="RNaseH_sf"/>
</dbReference>
<dbReference type="GO" id="GO:0000287">
    <property type="term" value="F:magnesium ion binding"/>
    <property type="evidence" value="ECO:0007669"/>
    <property type="project" value="UniProtKB-UniRule"/>
</dbReference>
<dbReference type="SUPFAM" id="SSF53098">
    <property type="entry name" value="Ribonuclease H-like"/>
    <property type="match status" value="1"/>
</dbReference>
<keyword evidence="15" id="KW-1185">Reference proteome</keyword>
<gene>
    <name evidence="14" type="primary">RNASEH1</name>
    <name evidence="14" type="ORF">SK128_008961</name>
</gene>
<dbReference type="FunFam" id="3.40.970.10:FF:000002">
    <property type="entry name" value="Ribonuclease H"/>
    <property type="match status" value="1"/>
</dbReference>
<evidence type="ECO:0000256" key="7">
    <source>
        <dbReference type="ARBA" id="ARBA00022759"/>
    </source>
</evidence>
<dbReference type="FunFam" id="3.30.420.10:FF:000097">
    <property type="entry name" value="Ribonuclease H1"/>
    <property type="match status" value="1"/>
</dbReference>
<comment type="catalytic activity">
    <reaction evidence="1 10">
        <text>Endonucleolytic cleavage to 5'-phosphomonoester.</text>
        <dbReference type="EC" id="3.1.26.4"/>
    </reaction>
</comment>
<keyword evidence="8 10" id="KW-0378">Hydrolase</keyword>
<protein>
    <recommendedName>
        <fullName evidence="10">Ribonuclease H1</fullName>
        <shortName evidence="10">RNase H1</shortName>
        <ecNumber evidence="10">3.1.26.4</ecNumber>
    </recommendedName>
</protein>
<dbReference type="PANTHER" id="PTHR10642:SF26">
    <property type="entry name" value="RIBONUCLEASE H1"/>
    <property type="match status" value="1"/>
</dbReference>
<evidence type="ECO:0000256" key="10">
    <source>
        <dbReference type="PIRNR" id="PIRNR036852"/>
    </source>
</evidence>
<evidence type="ECO:0000256" key="1">
    <source>
        <dbReference type="ARBA" id="ARBA00000077"/>
    </source>
</evidence>
<dbReference type="SUPFAM" id="SSF55658">
    <property type="entry name" value="L9 N-domain-like"/>
    <property type="match status" value="1"/>
</dbReference>
<dbReference type="PANTHER" id="PTHR10642">
    <property type="entry name" value="RIBONUCLEASE H1"/>
    <property type="match status" value="1"/>
</dbReference>
<accession>A0AAN9A330</accession>
<keyword evidence="12" id="KW-0732">Signal</keyword>
<evidence type="ECO:0000313" key="15">
    <source>
        <dbReference type="Proteomes" id="UP001381693"/>
    </source>
</evidence>
<dbReference type="InterPro" id="IPR002156">
    <property type="entry name" value="RNaseH_domain"/>
</dbReference>
<keyword evidence="9 10" id="KW-0460">Magnesium</keyword>
<dbReference type="AlphaFoldDB" id="A0AAN9A330"/>
<dbReference type="InterPro" id="IPR009027">
    <property type="entry name" value="Ribosomal_bL9/RNase_H1_N"/>
</dbReference>
<keyword evidence="5 10" id="KW-0540">Nuclease</keyword>
<dbReference type="Gene3D" id="3.30.420.10">
    <property type="entry name" value="Ribonuclease H-like superfamily/Ribonuclease H"/>
    <property type="match status" value="1"/>
</dbReference>
<feature type="region of interest" description="Disordered" evidence="11">
    <location>
        <begin position="82"/>
        <end position="134"/>
    </location>
</feature>
<evidence type="ECO:0000256" key="5">
    <source>
        <dbReference type="ARBA" id="ARBA00022722"/>
    </source>
</evidence>
<evidence type="ECO:0000256" key="3">
    <source>
        <dbReference type="ARBA" id="ARBA00004065"/>
    </source>
</evidence>
<name>A0AAN9A330_HALRR</name>
<dbReference type="InterPro" id="IPR037056">
    <property type="entry name" value="RNase_H1_N_sf"/>
</dbReference>
<dbReference type="InterPro" id="IPR011320">
    <property type="entry name" value="RNase_H1_N"/>
</dbReference>
<reference evidence="14 15" key="1">
    <citation type="submission" date="2023-11" db="EMBL/GenBank/DDBJ databases">
        <title>Halocaridina rubra genome assembly.</title>
        <authorList>
            <person name="Smith C."/>
        </authorList>
    </citation>
    <scope>NUCLEOTIDE SEQUENCE [LARGE SCALE GENOMIC DNA]</scope>
    <source>
        <strain evidence="14">EP-1</strain>
        <tissue evidence="14">Whole</tissue>
    </source>
</reference>
<evidence type="ECO:0000256" key="11">
    <source>
        <dbReference type="SAM" id="MobiDB-lite"/>
    </source>
</evidence>
<feature type="chain" id="PRO_5042901996" description="Ribonuclease H1" evidence="12">
    <location>
        <begin position="16"/>
        <end position="292"/>
    </location>
</feature>
<evidence type="ECO:0000256" key="9">
    <source>
        <dbReference type="ARBA" id="ARBA00022842"/>
    </source>
</evidence>
<dbReference type="GO" id="GO:0003676">
    <property type="term" value="F:nucleic acid binding"/>
    <property type="evidence" value="ECO:0007669"/>
    <property type="project" value="UniProtKB-UniRule"/>
</dbReference>
<evidence type="ECO:0000256" key="12">
    <source>
        <dbReference type="SAM" id="SignalP"/>
    </source>
</evidence>
<proteinExistence type="inferred from homology"/>
<dbReference type="Gene3D" id="3.40.970.10">
    <property type="entry name" value="Ribonuclease H1, N-terminal domain"/>
    <property type="match status" value="1"/>
</dbReference>
<sequence>MNIFHSVRFLCFSRAFTIGVGACGKWKLYSKMPFYAVARGLKPGIYEKWTDCQEQIAGYSGARYKKFSTKTEAEEFVKEHAVHNPLVDRRATEDKSAENDESKDSVGGAEKRKHDEAGDEETAKKKKITTDEKTKFSTDGDGFLVVYTDGACEMNGKHGARAGVGVYFGKDHPMNVSEPVRGRATNNMAEIQAATYAVELAEASGFKKVSVHTDSQFMINCMTQWLKGWKKKNWVKSDGEPVKNKDELIALDKACDGLAVKWVYVKGHDGHEGNEEADRLARQGAKLYKAEN</sequence>
<comment type="cofactor">
    <cofactor evidence="2 10">
        <name>Mg(2+)</name>
        <dbReference type="ChEBI" id="CHEBI:18420"/>
    </cofactor>
</comment>
<dbReference type="InterPro" id="IPR012337">
    <property type="entry name" value="RNaseH-like_sf"/>
</dbReference>
<dbReference type="CDD" id="cd09280">
    <property type="entry name" value="RNase_HI_eukaryote_like"/>
    <property type="match status" value="1"/>
</dbReference>
<evidence type="ECO:0000256" key="2">
    <source>
        <dbReference type="ARBA" id="ARBA00001946"/>
    </source>
</evidence>
<comment type="similarity">
    <text evidence="4 10">Belongs to the RNase H family.</text>
</comment>
<feature type="domain" description="RNase H type-1" evidence="13">
    <location>
        <begin position="140"/>
        <end position="286"/>
    </location>
</feature>
<dbReference type="GO" id="GO:0004523">
    <property type="term" value="F:RNA-DNA hybrid ribonuclease activity"/>
    <property type="evidence" value="ECO:0007669"/>
    <property type="project" value="UniProtKB-UniRule"/>
</dbReference>
<comment type="caution">
    <text evidence="14">The sequence shown here is derived from an EMBL/GenBank/DDBJ whole genome shotgun (WGS) entry which is preliminary data.</text>
</comment>
<organism evidence="14 15">
    <name type="scientific">Halocaridina rubra</name>
    <name type="common">Hawaiian red shrimp</name>
    <dbReference type="NCBI Taxonomy" id="373956"/>
    <lineage>
        <taxon>Eukaryota</taxon>
        <taxon>Metazoa</taxon>
        <taxon>Ecdysozoa</taxon>
        <taxon>Arthropoda</taxon>
        <taxon>Crustacea</taxon>
        <taxon>Multicrustacea</taxon>
        <taxon>Malacostraca</taxon>
        <taxon>Eumalacostraca</taxon>
        <taxon>Eucarida</taxon>
        <taxon>Decapoda</taxon>
        <taxon>Pleocyemata</taxon>
        <taxon>Caridea</taxon>
        <taxon>Atyoidea</taxon>
        <taxon>Atyidae</taxon>
        <taxon>Halocaridina</taxon>
    </lineage>
</organism>
<feature type="compositionally biased region" description="Basic and acidic residues" evidence="11">
    <location>
        <begin position="82"/>
        <end position="116"/>
    </location>
</feature>
<dbReference type="EC" id="3.1.26.4" evidence="10"/>
<dbReference type="Pfam" id="PF00075">
    <property type="entry name" value="RNase_H"/>
    <property type="match status" value="1"/>
</dbReference>
<feature type="signal peptide" evidence="12">
    <location>
        <begin position="1"/>
        <end position="15"/>
    </location>
</feature>
<dbReference type="Pfam" id="PF01693">
    <property type="entry name" value="Cauli_VI"/>
    <property type="match status" value="1"/>
</dbReference>
<comment type="function">
    <text evidence="3 10">Endonuclease that specifically degrades the RNA of RNA-DNA hybrids.</text>
</comment>
<dbReference type="GO" id="GO:0043137">
    <property type="term" value="P:DNA replication, removal of RNA primer"/>
    <property type="evidence" value="ECO:0007669"/>
    <property type="project" value="TreeGrafter"/>
</dbReference>